<dbReference type="Proteomes" id="UP001161406">
    <property type="component" value="Unassembled WGS sequence"/>
</dbReference>
<name>A0ABQ5UDV1_9HYPH</name>
<reference evidence="2" key="2">
    <citation type="submission" date="2023-01" db="EMBL/GenBank/DDBJ databases">
        <title>Draft genome sequence of Devosia yakushimensis strain NBRC 103855.</title>
        <authorList>
            <person name="Sun Q."/>
            <person name="Mori K."/>
        </authorList>
    </citation>
    <scope>NUCLEOTIDE SEQUENCE</scope>
    <source>
        <strain evidence="2">NBRC 103855</strain>
    </source>
</reference>
<accession>A0ABQ5UDV1</accession>
<feature type="region of interest" description="Disordered" evidence="1">
    <location>
        <begin position="1"/>
        <end position="20"/>
    </location>
</feature>
<proteinExistence type="predicted"/>
<evidence type="ECO:0000313" key="2">
    <source>
        <dbReference type="EMBL" id="GLQ10252.1"/>
    </source>
</evidence>
<comment type="caution">
    <text evidence="2">The sequence shown here is derived from an EMBL/GenBank/DDBJ whole genome shotgun (WGS) entry which is preliminary data.</text>
</comment>
<evidence type="ECO:0000256" key="1">
    <source>
        <dbReference type="SAM" id="MobiDB-lite"/>
    </source>
</evidence>
<gene>
    <name evidence="2" type="ORF">GCM10007913_21840</name>
</gene>
<reference evidence="2" key="1">
    <citation type="journal article" date="2014" name="Int. J. Syst. Evol. Microbiol.">
        <title>Complete genome of a new Firmicutes species belonging to the dominant human colonic microbiota ('Ruminococcus bicirculans') reveals two chromosomes and a selective capacity to utilize plant glucans.</title>
        <authorList>
            <consortium name="NISC Comparative Sequencing Program"/>
            <person name="Wegmann U."/>
            <person name="Louis P."/>
            <person name="Goesmann A."/>
            <person name="Henrissat B."/>
            <person name="Duncan S.H."/>
            <person name="Flint H.J."/>
        </authorList>
    </citation>
    <scope>NUCLEOTIDE SEQUENCE</scope>
    <source>
        <strain evidence="2">NBRC 103855</strain>
    </source>
</reference>
<protein>
    <submittedName>
        <fullName evidence="2">Uncharacterized protein</fullName>
    </submittedName>
</protein>
<keyword evidence="3" id="KW-1185">Reference proteome</keyword>
<sequence>MRYAIPTHDVTPAQAGAHPEIGPHATRFGRSIHTCTLRLLHDLEMGPGLRRGDTEFGEIFVVD</sequence>
<organism evidence="2 3">
    <name type="scientific">Devosia yakushimensis</name>
    <dbReference type="NCBI Taxonomy" id="470028"/>
    <lineage>
        <taxon>Bacteria</taxon>
        <taxon>Pseudomonadati</taxon>
        <taxon>Pseudomonadota</taxon>
        <taxon>Alphaproteobacteria</taxon>
        <taxon>Hyphomicrobiales</taxon>
        <taxon>Devosiaceae</taxon>
        <taxon>Devosia</taxon>
    </lineage>
</organism>
<evidence type="ECO:0000313" key="3">
    <source>
        <dbReference type="Proteomes" id="UP001161406"/>
    </source>
</evidence>
<dbReference type="EMBL" id="BSNG01000001">
    <property type="protein sequence ID" value="GLQ10252.1"/>
    <property type="molecule type" value="Genomic_DNA"/>
</dbReference>